<dbReference type="EMBL" id="JANPWB010000004">
    <property type="protein sequence ID" value="KAJ1194113.1"/>
    <property type="molecule type" value="Genomic_DNA"/>
</dbReference>
<sequence>MAPPKRSARKQKRRSGNKNEAGFTRASNTHAVEPKQGDKTQVIKNGLTLSADHKTKEREEKPYRHVDGLRWKRETTLPAPTPLDS</sequence>
<name>A0AAV7UYU1_PLEWA</name>
<proteinExistence type="predicted"/>
<keyword evidence="3" id="KW-1185">Reference proteome</keyword>
<comment type="caution">
    <text evidence="2">The sequence shown here is derived from an EMBL/GenBank/DDBJ whole genome shotgun (WGS) entry which is preliminary data.</text>
</comment>
<organism evidence="2 3">
    <name type="scientific">Pleurodeles waltl</name>
    <name type="common">Iberian ribbed newt</name>
    <dbReference type="NCBI Taxonomy" id="8319"/>
    <lineage>
        <taxon>Eukaryota</taxon>
        <taxon>Metazoa</taxon>
        <taxon>Chordata</taxon>
        <taxon>Craniata</taxon>
        <taxon>Vertebrata</taxon>
        <taxon>Euteleostomi</taxon>
        <taxon>Amphibia</taxon>
        <taxon>Batrachia</taxon>
        <taxon>Caudata</taxon>
        <taxon>Salamandroidea</taxon>
        <taxon>Salamandridae</taxon>
        <taxon>Pleurodelinae</taxon>
        <taxon>Pleurodeles</taxon>
    </lineage>
</organism>
<reference evidence="2" key="1">
    <citation type="journal article" date="2022" name="bioRxiv">
        <title>Sequencing and chromosome-scale assembly of the giantPleurodeles waltlgenome.</title>
        <authorList>
            <person name="Brown T."/>
            <person name="Elewa A."/>
            <person name="Iarovenko S."/>
            <person name="Subramanian E."/>
            <person name="Araus A.J."/>
            <person name="Petzold A."/>
            <person name="Susuki M."/>
            <person name="Suzuki K.-i.T."/>
            <person name="Hayashi T."/>
            <person name="Toyoda A."/>
            <person name="Oliveira C."/>
            <person name="Osipova E."/>
            <person name="Leigh N.D."/>
            <person name="Simon A."/>
            <person name="Yun M.H."/>
        </authorList>
    </citation>
    <scope>NUCLEOTIDE SEQUENCE</scope>
    <source>
        <strain evidence="2">20211129_DDA</strain>
        <tissue evidence="2">Liver</tissue>
    </source>
</reference>
<evidence type="ECO:0000313" key="2">
    <source>
        <dbReference type="EMBL" id="KAJ1194113.1"/>
    </source>
</evidence>
<accession>A0AAV7UYU1</accession>
<protein>
    <submittedName>
        <fullName evidence="2">Uncharacterized protein</fullName>
    </submittedName>
</protein>
<dbReference type="AlphaFoldDB" id="A0AAV7UYU1"/>
<dbReference type="Proteomes" id="UP001066276">
    <property type="component" value="Chromosome 2_2"/>
</dbReference>
<evidence type="ECO:0000313" key="3">
    <source>
        <dbReference type="Proteomes" id="UP001066276"/>
    </source>
</evidence>
<feature type="compositionally biased region" description="Basic residues" evidence="1">
    <location>
        <begin position="1"/>
        <end position="16"/>
    </location>
</feature>
<feature type="region of interest" description="Disordered" evidence="1">
    <location>
        <begin position="1"/>
        <end position="85"/>
    </location>
</feature>
<feature type="compositionally biased region" description="Basic and acidic residues" evidence="1">
    <location>
        <begin position="51"/>
        <end position="75"/>
    </location>
</feature>
<gene>
    <name evidence="2" type="ORF">NDU88_003408</name>
</gene>
<evidence type="ECO:0000256" key="1">
    <source>
        <dbReference type="SAM" id="MobiDB-lite"/>
    </source>
</evidence>